<accession>A0A7J6IAN9</accession>
<keyword evidence="3" id="KW-1185">Reference proteome</keyword>
<proteinExistence type="predicted"/>
<protein>
    <recommendedName>
        <fullName evidence="1">Reverse transcriptase domain-containing protein</fullName>
    </recommendedName>
</protein>
<dbReference type="PROSITE" id="PS50878">
    <property type="entry name" value="RT_POL"/>
    <property type="match status" value="1"/>
</dbReference>
<dbReference type="Proteomes" id="UP000583929">
    <property type="component" value="Unassembled WGS sequence"/>
</dbReference>
<reference evidence="2 3" key="1">
    <citation type="journal article" date="2020" name="bioRxiv">
        <title>Sequence and annotation of 42 cannabis genomes reveals extensive copy number variation in cannabinoid synthesis and pathogen resistance genes.</title>
        <authorList>
            <person name="Mckernan K.J."/>
            <person name="Helbert Y."/>
            <person name="Kane L.T."/>
            <person name="Ebling H."/>
            <person name="Zhang L."/>
            <person name="Liu B."/>
            <person name="Eaton Z."/>
            <person name="Mclaughlin S."/>
            <person name="Kingan S."/>
            <person name="Baybayan P."/>
            <person name="Concepcion G."/>
            <person name="Jordan M."/>
            <person name="Riva A."/>
            <person name="Barbazuk W."/>
            <person name="Harkins T."/>
        </authorList>
    </citation>
    <scope>NUCLEOTIDE SEQUENCE [LARGE SCALE GENOMIC DNA]</scope>
    <source>
        <strain evidence="3">cv. Jamaican Lion 4</strain>
        <tissue evidence="2">Leaf</tissue>
    </source>
</reference>
<evidence type="ECO:0000259" key="1">
    <source>
        <dbReference type="PROSITE" id="PS50878"/>
    </source>
</evidence>
<gene>
    <name evidence="2" type="ORF">G4B88_014812</name>
</gene>
<feature type="domain" description="Reverse transcriptase" evidence="1">
    <location>
        <begin position="1"/>
        <end position="74"/>
    </location>
</feature>
<dbReference type="AlphaFoldDB" id="A0A7J6IAN9"/>
<dbReference type="PANTHER" id="PTHR33116">
    <property type="entry name" value="REVERSE TRANSCRIPTASE ZINC-BINDING DOMAIN-CONTAINING PROTEIN-RELATED-RELATED"/>
    <property type="match status" value="1"/>
</dbReference>
<name>A0A7J6IAN9_CANSA</name>
<organism evidence="2 3">
    <name type="scientific">Cannabis sativa</name>
    <name type="common">Hemp</name>
    <name type="synonym">Marijuana</name>
    <dbReference type="NCBI Taxonomy" id="3483"/>
    <lineage>
        <taxon>Eukaryota</taxon>
        <taxon>Viridiplantae</taxon>
        <taxon>Streptophyta</taxon>
        <taxon>Embryophyta</taxon>
        <taxon>Tracheophyta</taxon>
        <taxon>Spermatophyta</taxon>
        <taxon>Magnoliopsida</taxon>
        <taxon>eudicotyledons</taxon>
        <taxon>Gunneridae</taxon>
        <taxon>Pentapetalae</taxon>
        <taxon>rosids</taxon>
        <taxon>fabids</taxon>
        <taxon>Rosales</taxon>
        <taxon>Cannabaceae</taxon>
        <taxon>Cannabis</taxon>
    </lineage>
</organism>
<evidence type="ECO:0000313" key="3">
    <source>
        <dbReference type="Proteomes" id="UP000583929"/>
    </source>
</evidence>
<dbReference type="InterPro" id="IPR000477">
    <property type="entry name" value="RT_dom"/>
</dbReference>
<dbReference type="PANTHER" id="PTHR33116:SF86">
    <property type="entry name" value="REVERSE TRANSCRIPTASE DOMAIN-CONTAINING PROTEIN"/>
    <property type="match status" value="1"/>
</dbReference>
<sequence>MDDIILFGHATEKEAEAFLRCLHTYCEWSGQAVNFQKSTVYFSKGVPKNRADKIANLLGMCKMKRDSTYLGLPLFWSTNRAQCMDYLVKKVLNRIDGWKSRLLSKVGRTCLIQSVGASLPIYVAASNVIPCRTASKIDKCLGNFWWGGSDSRKPIHTIAWSSLCKSKDALPSREKLGQIMPIPSVCSPLCDEEVESTIHLFWQCSFAKAFWYGSPWGIRTDAIQCNEWMDWLQWFYCIKNLPSNLDIDTFLTGALCIFDVLWSIRNRVIHGSNITPV</sequence>
<dbReference type="EMBL" id="JAATIQ010000002">
    <property type="protein sequence ID" value="KAF4404356.1"/>
    <property type="molecule type" value="Genomic_DNA"/>
</dbReference>
<evidence type="ECO:0000313" key="2">
    <source>
        <dbReference type="EMBL" id="KAF4404356.1"/>
    </source>
</evidence>
<comment type="caution">
    <text evidence="2">The sequence shown here is derived from an EMBL/GenBank/DDBJ whole genome shotgun (WGS) entry which is preliminary data.</text>
</comment>